<evidence type="ECO:0000313" key="2">
    <source>
        <dbReference type="Proteomes" id="UP000324897"/>
    </source>
</evidence>
<sequence length="85" mass="9451">MRKHGFLQQEPGCCASVFAVNSRLASVELWEEIILRRIVNDGHDADAIIIKEAWALDKVMQPLVSLAFGPVDLHAAVVIRELILC</sequence>
<dbReference type="EMBL" id="RWGY01000029">
    <property type="protein sequence ID" value="TVU19127.1"/>
    <property type="molecule type" value="Genomic_DNA"/>
</dbReference>
<proteinExistence type="predicted"/>
<organism evidence="1 2">
    <name type="scientific">Eragrostis curvula</name>
    <name type="common">weeping love grass</name>
    <dbReference type="NCBI Taxonomy" id="38414"/>
    <lineage>
        <taxon>Eukaryota</taxon>
        <taxon>Viridiplantae</taxon>
        <taxon>Streptophyta</taxon>
        <taxon>Embryophyta</taxon>
        <taxon>Tracheophyta</taxon>
        <taxon>Spermatophyta</taxon>
        <taxon>Magnoliopsida</taxon>
        <taxon>Liliopsida</taxon>
        <taxon>Poales</taxon>
        <taxon>Poaceae</taxon>
        <taxon>PACMAD clade</taxon>
        <taxon>Chloridoideae</taxon>
        <taxon>Eragrostideae</taxon>
        <taxon>Eragrostidinae</taxon>
        <taxon>Eragrostis</taxon>
    </lineage>
</organism>
<dbReference type="Proteomes" id="UP000324897">
    <property type="component" value="Chromosome 7"/>
</dbReference>
<dbReference type="Gramene" id="TVU19127">
    <property type="protein sequence ID" value="TVU19127"/>
    <property type="gene ID" value="EJB05_35261"/>
</dbReference>
<protein>
    <submittedName>
        <fullName evidence="1">Uncharacterized protein</fullName>
    </submittedName>
</protein>
<dbReference type="AlphaFoldDB" id="A0A5J9U6M1"/>
<reference evidence="1 2" key="1">
    <citation type="journal article" date="2019" name="Sci. Rep.">
        <title>A high-quality genome of Eragrostis curvula grass provides insights into Poaceae evolution and supports new strategies to enhance forage quality.</title>
        <authorList>
            <person name="Carballo J."/>
            <person name="Santos B.A.C.M."/>
            <person name="Zappacosta D."/>
            <person name="Garbus I."/>
            <person name="Selva J.P."/>
            <person name="Gallo C.A."/>
            <person name="Diaz A."/>
            <person name="Albertini E."/>
            <person name="Caccamo M."/>
            <person name="Echenique V."/>
        </authorList>
    </citation>
    <scope>NUCLEOTIDE SEQUENCE [LARGE SCALE GENOMIC DNA]</scope>
    <source>
        <strain evidence="2">cv. Victoria</strain>
        <tissue evidence="1">Leaf</tissue>
    </source>
</reference>
<comment type="caution">
    <text evidence="1">The sequence shown here is derived from an EMBL/GenBank/DDBJ whole genome shotgun (WGS) entry which is preliminary data.</text>
</comment>
<accession>A0A5J9U6M1</accession>
<name>A0A5J9U6M1_9POAL</name>
<gene>
    <name evidence="1" type="ORF">EJB05_35261</name>
</gene>
<keyword evidence="2" id="KW-1185">Reference proteome</keyword>
<evidence type="ECO:0000313" key="1">
    <source>
        <dbReference type="EMBL" id="TVU19127.1"/>
    </source>
</evidence>